<proteinExistence type="predicted"/>
<dbReference type="InterPro" id="IPR001078">
    <property type="entry name" value="2-oxoacid_DH_actylTfrase"/>
</dbReference>
<name>A0A5D3FYE3_9ACTN</name>
<dbReference type="PANTHER" id="PTHR43178:SF5">
    <property type="entry name" value="LIPOAMIDE ACYLTRANSFERASE COMPONENT OF BRANCHED-CHAIN ALPHA-KETO ACID DEHYDROGENASE COMPLEX, MITOCHONDRIAL"/>
    <property type="match status" value="1"/>
</dbReference>
<comment type="caution">
    <text evidence="5">The sequence shown here is derived from an EMBL/GenBank/DDBJ whole genome shotgun (WGS) entry which is preliminary data.</text>
</comment>
<dbReference type="GO" id="GO:0005737">
    <property type="term" value="C:cytoplasm"/>
    <property type="evidence" value="ECO:0007669"/>
    <property type="project" value="TreeGrafter"/>
</dbReference>
<dbReference type="GO" id="GO:0031405">
    <property type="term" value="F:lipoic acid binding"/>
    <property type="evidence" value="ECO:0007669"/>
    <property type="project" value="TreeGrafter"/>
</dbReference>
<feature type="domain" description="2-oxoacid dehydrogenase acyltransferase catalytic" evidence="4">
    <location>
        <begin position="159"/>
        <end position="249"/>
    </location>
</feature>
<protein>
    <submittedName>
        <fullName evidence="5">2-oxo acid dehydrogenase subunit E2</fullName>
    </submittedName>
</protein>
<sequence>MSVAPIARERRPTLRFLDEIRSFAPVHLDTEVDMTGVRAHRAAAHAAGRHYSTTSYVLHAAARVLAARPAANAAIRGRVRPRVARYDTVNGKFTMDRTLGGERVVLSAVLDGLERASLDDIQERLDRFRDGDPETMPEFAGARLLRRLPWPLGTLAFRAGVRPLRRRSATMGTFAVTSLAHRPVDGFHSVGGTTITLGLGRTADRPVVRDGRVAVAPVMRLNLTFDHRVIDGAEAADVLADLRDALETVKPADLPPDLAPVAGEGRE</sequence>
<dbReference type="PANTHER" id="PTHR43178">
    <property type="entry name" value="DIHYDROLIPOAMIDE ACETYLTRANSFERASE COMPONENT OF PYRUVATE DEHYDROGENASE COMPLEX"/>
    <property type="match status" value="1"/>
</dbReference>
<keyword evidence="2" id="KW-0808">Transferase</keyword>
<dbReference type="SUPFAM" id="SSF52777">
    <property type="entry name" value="CoA-dependent acyltransferases"/>
    <property type="match status" value="1"/>
</dbReference>
<dbReference type="GO" id="GO:0016407">
    <property type="term" value="F:acetyltransferase activity"/>
    <property type="evidence" value="ECO:0007669"/>
    <property type="project" value="TreeGrafter"/>
</dbReference>
<evidence type="ECO:0000313" key="5">
    <source>
        <dbReference type="EMBL" id="TYK52750.1"/>
    </source>
</evidence>
<organism evidence="5 6">
    <name type="scientific">Actinomadura decatromicini</name>
    <dbReference type="NCBI Taxonomy" id="2604572"/>
    <lineage>
        <taxon>Bacteria</taxon>
        <taxon>Bacillati</taxon>
        <taxon>Actinomycetota</taxon>
        <taxon>Actinomycetes</taxon>
        <taxon>Streptosporangiales</taxon>
        <taxon>Thermomonosporaceae</taxon>
        <taxon>Actinomadura</taxon>
    </lineage>
</organism>
<keyword evidence="6" id="KW-1185">Reference proteome</keyword>
<reference evidence="5 6" key="1">
    <citation type="submission" date="2019-08" db="EMBL/GenBank/DDBJ databases">
        <title>Actinomadura sp. nov. CYP1-5 isolated from mountain soil.</title>
        <authorList>
            <person name="Songsumanus A."/>
            <person name="Kuncharoen N."/>
            <person name="Kudo T."/>
            <person name="Yuki M."/>
            <person name="Igarashi Y."/>
            <person name="Tanasupawat S."/>
        </authorList>
    </citation>
    <scope>NUCLEOTIDE SEQUENCE [LARGE SCALE GENOMIC DNA]</scope>
    <source>
        <strain evidence="5 6">CYP1-5</strain>
    </source>
</reference>
<dbReference type="Pfam" id="PF00198">
    <property type="entry name" value="2-oxoacid_dh"/>
    <property type="match status" value="1"/>
</dbReference>
<comment type="cofactor">
    <cofactor evidence="1">
        <name>(R)-lipoate</name>
        <dbReference type="ChEBI" id="CHEBI:83088"/>
    </cofactor>
</comment>
<dbReference type="Gene3D" id="3.30.559.10">
    <property type="entry name" value="Chloramphenicol acetyltransferase-like domain"/>
    <property type="match status" value="1"/>
</dbReference>
<evidence type="ECO:0000256" key="1">
    <source>
        <dbReference type="ARBA" id="ARBA00001938"/>
    </source>
</evidence>
<gene>
    <name evidence="5" type="ORF">FXF68_03075</name>
</gene>
<keyword evidence="3" id="KW-0012">Acyltransferase</keyword>
<dbReference type="AlphaFoldDB" id="A0A5D3FYE3"/>
<dbReference type="EMBL" id="VSRQ01000001">
    <property type="protein sequence ID" value="TYK52750.1"/>
    <property type="molecule type" value="Genomic_DNA"/>
</dbReference>
<dbReference type="RefSeq" id="WP_148757350.1">
    <property type="nucleotide sequence ID" value="NZ_VSRQ01000001.1"/>
</dbReference>
<evidence type="ECO:0000259" key="4">
    <source>
        <dbReference type="Pfam" id="PF00198"/>
    </source>
</evidence>
<evidence type="ECO:0000256" key="3">
    <source>
        <dbReference type="ARBA" id="ARBA00023315"/>
    </source>
</evidence>
<dbReference type="InterPro" id="IPR023213">
    <property type="entry name" value="CAT-like_dom_sf"/>
</dbReference>
<accession>A0A5D3FYE3</accession>
<evidence type="ECO:0000313" key="6">
    <source>
        <dbReference type="Proteomes" id="UP000323505"/>
    </source>
</evidence>
<dbReference type="InterPro" id="IPR050743">
    <property type="entry name" value="2-oxoacid_DH_E2_comp"/>
</dbReference>
<dbReference type="Proteomes" id="UP000323505">
    <property type="component" value="Unassembled WGS sequence"/>
</dbReference>
<evidence type="ECO:0000256" key="2">
    <source>
        <dbReference type="ARBA" id="ARBA00022679"/>
    </source>
</evidence>